<dbReference type="EMBL" id="CAEZUZ010000170">
    <property type="protein sequence ID" value="CAB4621598.1"/>
    <property type="molecule type" value="Genomic_DNA"/>
</dbReference>
<evidence type="ECO:0000313" key="2">
    <source>
        <dbReference type="EMBL" id="CAB4621598.1"/>
    </source>
</evidence>
<evidence type="ECO:0000256" key="1">
    <source>
        <dbReference type="SAM" id="MobiDB-lite"/>
    </source>
</evidence>
<accession>A0A6J6IG44</accession>
<protein>
    <submittedName>
        <fullName evidence="2">Unannotated protein</fullName>
    </submittedName>
</protein>
<reference evidence="2" key="1">
    <citation type="submission" date="2020-05" db="EMBL/GenBank/DDBJ databases">
        <authorList>
            <person name="Chiriac C."/>
            <person name="Salcher M."/>
            <person name="Ghai R."/>
            <person name="Kavagutti S V."/>
        </authorList>
    </citation>
    <scope>NUCLEOTIDE SEQUENCE</scope>
</reference>
<feature type="compositionally biased region" description="Low complexity" evidence="1">
    <location>
        <begin position="21"/>
        <end position="31"/>
    </location>
</feature>
<gene>
    <name evidence="2" type="ORF">UFOPK1889_00946</name>
</gene>
<name>A0A6J6IG44_9ZZZZ</name>
<organism evidence="2">
    <name type="scientific">freshwater metagenome</name>
    <dbReference type="NCBI Taxonomy" id="449393"/>
    <lineage>
        <taxon>unclassified sequences</taxon>
        <taxon>metagenomes</taxon>
        <taxon>ecological metagenomes</taxon>
    </lineage>
</organism>
<dbReference type="AlphaFoldDB" id="A0A6J6IG44"/>
<proteinExistence type="predicted"/>
<sequence>MPAMVPAPSTDSRTTWPREFGSPPSRGVSPSRRTKCTVSSTVPYGSLATIKRSSASPMYKPCPLPNNAKYMSFGSLAVMYPMATLPSNCVTALRNAAWVSRPEVRPRSTMAGMTFASVVIGSAKCKRCRSRSSVWLSTSPFSTATETL</sequence>
<feature type="region of interest" description="Disordered" evidence="1">
    <location>
        <begin position="1"/>
        <end position="35"/>
    </location>
</feature>